<dbReference type="Pfam" id="PF16143">
    <property type="entry name" value="DUF4851"/>
    <property type="match status" value="1"/>
</dbReference>
<protein>
    <submittedName>
        <fullName evidence="1">DUF4851 domain-containing protein</fullName>
    </submittedName>
</protein>
<dbReference type="EMBL" id="VUMH01000027">
    <property type="protein sequence ID" value="MSS29163.1"/>
    <property type="molecule type" value="Genomic_DNA"/>
</dbReference>
<proteinExistence type="predicted"/>
<dbReference type="AlphaFoldDB" id="A0A6L5XPD1"/>
<evidence type="ECO:0000313" key="2">
    <source>
        <dbReference type="Proteomes" id="UP000477488"/>
    </source>
</evidence>
<comment type="caution">
    <text evidence="1">The sequence shown here is derived from an EMBL/GenBank/DDBJ whole genome shotgun (WGS) entry which is preliminary data.</text>
</comment>
<dbReference type="Proteomes" id="UP000477488">
    <property type="component" value="Unassembled WGS sequence"/>
</dbReference>
<reference evidence="1 2" key="1">
    <citation type="submission" date="2019-09" db="EMBL/GenBank/DDBJ databases">
        <title>In-depth cultivation of the pig gut microbiome towards novel bacterial diversity and tailored functional studies.</title>
        <authorList>
            <person name="Wylensek D."/>
            <person name="Hitch T.C.A."/>
            <person name="Clavel T."/>
        </authorList>
    </citation>
    <scope>NUCLEOTIDE SEQUENCE [LARGE SCALE GENOMIC DNA]</scope>
    <source>
        <strain evidence="1 2">PG-178-WT-4</strain>
    </source>
</reference>
<sequence>MARLVLILLVPLVCLAVLIYKLAKNRRVVAADDMLISAYAPALAVRCREDFQLLDARRARIFPKLSARIMKSCPAEAWYGLYANGTGDATYPPARVIAIMAFTSGTLFWASNAVTGTVGLHHVNLRYDDLEGTGTVVVPSAENDPWFDPHDSGPWSRGSLAYRMIFLTKKDKLKIIVDYREPDMRPQPGVPLAEDNRVPQDFIDRAQASFGLIRGSGEAPLPGGSGALPFSPPEVDAGKLADMTGLLLRKQSIFEYLSLFADDLREILSYFRR</sequence>
<accession>A0A6L5XPD1</accession>
<evidence type="ECO:0000313" key="1">
    <source>
        <dbReference type="EMBL" id="MSS29163.1"/>
    </source>
</evidence>
<dbReference type="InterPro" id="IPR032323">
    <property type="entry name" value="DUF4851"/>
</dbReference>
<keyword evidence="2" id="KW-1185">Reference proteome</keyword>
<gene>
    <name evidence="1" type="ORF">FYJ44_14315</name>
</gene>
<dbReference type="RefSeq" id="WP_154513284.1">
    <property type="nucleotide sequence ID" value="NZ_DBFWWU010000150.1"/>
</dbReference>
<name>A0A6L5XPD1_9BACT</name>
<organism evidence="1 2">
    <name type="scientific">Desulfovibrio porci</name>
    <dbReference type="NCBI Taxonomy" id="2605782"/>
    <lineage>
        <taxon>Bacteria</taxon>
        <taxon>Pseudomonadati</taxon>
        <taxon>Thermodesulfobacteriota</taxon>
        <taxon>Desulfovibrionia</taxon>
        <taxon>Desulfovibrionales</taxon>
        <taxon>Desulfovibrionaceae</taxon>
        <taxon>Desulfovibrio</taxon>
    </lineage>
</organism>